<protein>
    <submittedName>
        <fullName evidence="3">Uncharacterized protein</fullName>
    </submittedName>
</protein>
<sequence length="669" mass="73541">MTPKTFFELKPSGSRTSTGGVSPLGGEYDEYLQGYDVPRSQNGSETRFRTTGTTEVPPESLFYPPHNGNGRRAGASRSWWWAEIASVAGSIAAMVALVIVLALFDGRALSQWNFFIQPNTIISILVMVSKTSMLLAVSACLSQLKWKHFHDRPRPLNDLQIFDSASRGPLGSLYLMGNLRLGAVLAFFFAVVTTASVAIDPTAQQILQFPSRITKLENVASKLGVAEQYSSRAFRNKYPESDASRISQANQKHLHEDFYLEYFNGDTLLLQSSLLNAIFGSIPEPSYSCPPPATSCSWPDFSTLGVCRSYRNLTEVAAPACNATSSNDKSPTRNLTCMYDYHGRNRSEFLVDMKWNLVAKPGPDGKMQGYPADWTWYQAMSTIHTDKFGHQTLSMTSVKMLNGNSPVNGKTPPPTEMLQSDWYLCEHTHHGATIDSGRLTPGRVVSAPLTPLRNTTVPASNMGAGPGGLYDESFVTYRADGGTGREYTVGQYQFSRLYAFLKSALDNRFGLFDNATRVESGGSLGALLPMGYYMNLTDHAALTGRVAEGVSAQMRSKTPAGDNDELTMLEGAAFRAETYIHVRWPWVLLALIEVVAAAVLVTVTIFITRGQPLLKSSVMALLLHGLDGWEEEGKAGSLETEKDLEERSKGMTARLCEDDNGWLRFSKSF</sequence>
<evidence type="ECO:0000256" key="2">
    <source>
        <dbReference type="SAM" id="Phobius"/>
    </source>
</evidence>
<keyword evidence="2" id="KW-1133">Transmembrane helix</keyword>
<proteinExistence type="predicted"/>
<keyword evidence="2" id="KW-0812">Transmembrane</keyword>
<feature type="region of interest" description="Disordered" evidence="1">
    <location>
        <begin position="42"/>
        <end position="67"/>
    </location>
</feature>
<reference evidence="3 4" key="1">
    <citation type="submission" date="2023-01" db="EMBL/GenBank/DDBJ databases">
        <title>Analysis of 21 Apiospora genomes using comparative genomics revels a genus with tremendous synthesis potential of carbohydrate active enzymes and secondary metabolites.</title>
        <authorList>
            <person name="Sorensen T."/>
        </authorList>
    </citation>
    <scope>NUCLEOTIDE SEQUENCE [LARGE SCALE GENOMIC DNA]</scope>
    <source>
        <strain evidence="3 4">CBS 114990</strain>
    </source>
</reference>
<dbReference type="PANTHER" id="PTHR35394">
    <property type="entry name" value="DUF3176 DOMAIN-CONTAINING PROTEIN"/>
    <property type="match status" value="1"/>
</dbReference>
<feature type="region of interest" description="Disordered" evidence="1">
    <location>
        <begin position="1"/>
        <end position="24"/>
    </location>
</feature>
<comment type="caution">
    <text evidence="3">The sequence shown here is derived from an EMBL/GenBank/DDBJ whole genome shotgun (WGS) entry which is preliminary data.</text>
</comment>
<dbReference type="PANTHER" id="PTHR35394:SF5">
    <property type="entry name" value="DUF3176 DOMAIN-CONTAINING PROTEIN"/>
    <property type="match status" value="1"/>
</dbReference>
<dbReference type="InterPro" id="IPR021514">
    <property type="entry name" value="DUF3176"/>
</dbReference>
<feature type="transmembrane region" description="Helical" evidence="2">
    <location>
        <begin position="79"/>
        <end position="104"/>
    </location>
</feature>
<dbReference type="GeneID" id="92045391"/>
<evidence type="ECO:0000313" key="3">
    <source>
        <dbReference type="EMBL" id="KAK8080198.1"/>
    </source>
</evidence>
<gene>
    <name evidence="3" type="ORF">PG997_008016</name>
</gene>
<keyword evidence="2" id="KW-0472">Membrane</keyword>
<organism evidence="3 4">
    <name type="scientific">Apiospora hydei</name>
    <dbReference type="NCBI Taxonomy" id="1337664"/>
    <lineage>
        <taxon>Eukaryota</taxon>
        <taxon>Fungi</taxon>
        <taxon>Dikarya</taxon>
        <taxon>Ascomycota</taxon>
        <taxon>Pezizomycotina</taxon>
        <taxon>Sordariomycetes</taxon>
        <taxon>Xylariomycetidae</taxon>
        <taxon>Amphisphaeriales</taxon>
        <taxon>Apiosporaceae</taxon>
        <taxon>Apiospora</taxon>
    </lineage>
</organism>
<accession>A0ABR1W9Q7</accession>
<feature type="transmembrane region" description="Helical" evidence="2">
    <location>
        <begin position="584"/>
        <end position="607"/>
    </location>
</feature>
<feature type="transmembrane region" description="Helical" evidence="2">
    <location>
        <begin position="179"/>
        <end position="199"/>
    </location>
</feature>
<dbReference type="Proteomes" id="UP001433268">
    <property type="component" value="Unassembled WGS sequence"/>
</dbReference>
<dbReference type="RefSeq" id="XP_066667673.1">
    <property type="nucleotide sequence ID" value="XM_066812331.1"/>
</dbReference>
<dbReference type="EMBL" id="JAQQWN010000006">
    <property type="protein sequence ID" value="KAK8080198.1"/>
    <property type="molecule type" value="Genomic_DNA"/>
</dbReference>
<feature type="compositionally biased region" description="Polar residues" evidence="1">
    <location>
        <begin position="42"/>
        <end position="54"/>
    </location>
</feature>
<feature type="transmembrane region" description="Helical" evidence="2">
    <location>
        <begin position="124"/>
        <end position="144"/>
    </location>
</feature>
<evidence type="ECO:0000313" key="4">
    <source>
        <dbReference type="Proteomes" id="UP001433268"/>
    </source>
</evidence>
<name>A0ABR1W9Q7_9PEZI</name>
<keyword evidence="4" id="KW-1185">Reference proteome</keyword>
<evidence type="ECO:0000256" key="1">
    <source>
        <dbReference type="SAM" id="MobiDB-lite"/>
    </source>
</evidence>
<dbReference type="Pfam" id="PF11374">
    <property type="entry name" value="DUF3176"/>
    <property type="match status" value="1"/>
</dbReference>